<dbReference type="Proteomes" id="UP000255423">
    <property type="component" value="Unassembled WGS sequence"/>
</dbReference>
<evidence type="ECO:0000256" key="1">
    <source>
        <dbReference type="SAM" id="Phobius"/>
    </source>
</evidence>
<accession>A0A380RX16</accession>
<proteinExistence type="predicted"/>
<dbReference type="AlphaFoldDB" id="A0A380RX16"/>
<feature type="transmembrane region" description="Helical" evidence="1">
    <location>
        <begin position="179"/>
        <end position="199"/>
    </location>
</feature>
<feature type="transmembrane region" description="Helical" evidence="1">
    <location>
        <begin position="147"/>
        <end position="167"/>
    </location>
</feature>
<feature type="chain" id="PRO_5016624488" description="Lipoprotein" evidence="2">
    <location>
        <begin position="17"/>
        <end position="214"/>
    </location>
</feature>
<evidence type="ECO:0000313" key="4">
    <source>
        <dbReference type="Proteomes" id="UP000255423"/>
    </source>
</evidence>
<keyword evidence="1" id="KW-0472">Membrane</keyword>
<evidence type="ECO:0008006" key="5">
    <source>
        <dbReference type="Google" id="ProtNLM"/>
    </source>
</evidence>
<protein>
    <recommendedName>
        <fullName evidence="5">Lipoprotein</fullName>
    </recommendedName>
</protein>
<reference evidence="3 4" key="1">
    <citation type="submission" date="2017-08" db="EMBL/GenBank/DDBJ databases">
        <authorList>
            <person name="de Groot N.N."/>
        </authorList>
    </citation>
    <scope>NUCLEOTIDE SEQUENCE [LARGE SCALE GENOMIC DNA]</scope>
    <source>
        <strain evidence="3 4">HM2</strain>
    </source>
</reference>
<keyword evidence="1" id="KW-1133">Transmembrane helix</keyword>
<dbReference type="EMBL" id="UHJL01000001">
    <property type="protein sequence ID" value="SUQ20098.1"/>
    <property type="molecule type" value="Genomic_DNA"/>
</dbReference>
<dbReference type="RefSeq" id="WP_109572528.1">
    <property type="nucleotide sequence ID" value="NZ_UHJL01000001.1"/>
</dbReference>
<keyword evidence="1" id="KW-0812">Transmembrane</keyword>
<feature type="signal peptide" evidence="2">
    <location>
        <begin position="1"/>
        <end position="16"/>
    </location>
</feature>
<name>A0A380RX16_FIBSU</name>
<evidence type="ECO:0000313" key="3">
    <source>
        <dbReference type="EMBL" id="SUQ20098.1"/>
    </source>
</evidence>
<keyword evidence="2" id="KW-0732">Signal</keyword>
<evidence type="ECO:0000256" key="2">
    <source>
        <dbReference type="SAM" id="SignalP"/>
    </source>
</evidence>
<gene>
    <name evidence="3" type="ORF">SAMN05661053_1351</name>
</gene>
<organism evidence="3 4">
    <name type="scientific">Fibrobacter succinogenes</name>
    <name type="common">Bacteroides succinogenes</name>
    <dbReference type="NCBI Taxonomy" id="833"/>
    <lineage>
        <taxon>Bacteria</taxon>
        <taxon>Pseudomonadati</taxon>
        <taxon>Fibrobacterota</taxon>
        <taxon>Fibrobacteria</taxon>
        <taxon>Fibrobacterales</taxon>
        <taxon>Fibrobacteraceae</taxon>
        <taxon>Fibrobacter</taxon>
    </lineage>
</organism>
<sequence>MKFLTLLILFPCLLFAQLMPKYFSSTHNFTSVPSTINNKFNETSTDKAIDDFQGTDKELDKNETEQSPSDSIVKVKYEKKAYADSSKIIYSRIKGPPFVYEYCMGHEDYDKNEYPMGSGEILNILEKDIKERNMPNRFYKTARIHNYIEGSILISSISSFFIGAILLMNDVKGGKYPLWGGMITFPLNSFVYGLIWRSIYLEDAINEYNKNLAY</sequence>